<name>A0A976MC85_THEOR</name>
<sequence length="731" mass="83040">MTSILIFVLFKLIISSEIASSSSPLLGIKDGSLDHKTSLSDSFYHSNDIANHLSGTENVEDDVLILSKSPSTHKKEDSTLIRSSEPLNTIEEPKSSKNPSENIKKAAKEVPLTSGKVDPPRKKVTKPVVVSVDKIGTSESKRSKKEGEKLNDLIDSELLSKTNLKGNTLSLKLSNHLITKLTENLGYFSSHPNNLVDQLEKLSNEKLPKEYKGKLLSELSKYRGELQLISSEADTVDKTDKETISKVAEAKEDLNSKFAGIIVPILVPLLKPLLENIIVRITSKDFYEDIKNFFDNLFKIKSDPGWTFWKGFKRIFFGKTDEEVEEERKKELDKLFVELKDKLDKSLAKEVVVGEVEEKGTPKKDKDTEKTLHNVRDPEVSPGEVKGKEGSEKHKEESLFEPPPIKGSTNEIIKNRKKLTKKEKDAREAELEGIDLESISPLPEPLTPEEKEIAERAEKLFKEGRVNEYRELVKRLNDYYKEKIDKKQANTGNNKSDSEQANYYPEVFKNLKKQKSGFKEFSMLLALALGAFYVYVPKVGDHVIGVITNKNNDYYTVNINDLYEGFLLSIDGFRGATKKIKPQLTQGDVVFCQILCIYNYNLIELTCKNVDEIKSFSTNETYFGHLTNGMTIRIPLLYSKMLCNDSDNYMLSLLKCYKFQVAIGFNGKLWVNCENNDLTLKICRFIKLSYGLSQTTTQQQKQVLEKELYKIYEKSGTMCVDKDRKVEMLTP</sequence>
<dbReference type="SUPFAM" id="SSF54791">
    <property type="entry name" value="Eukaryotic type KH-domain (KH-domain type I)"/>
    <property type="match status" value="1"/>
</dbReference>
<keyword evidence="2" id="KW-0271">Exosome</keyword>
<dbReference type="SUPFAM" id="SSF50249">
    <property type="entry name" value="Nucleic acid-binding proteins"/>
    <property type="match status" value="1"/>
</dbReference>
<dbReference type="GO" id="GO:0000177">
    <property type="term" value="C:cytoplasmic exosome (RNase complex)"/>
    <property type="evidence" value="ECO:0007669"/>
    <property type="project" value="TreeGrafter"/>
</dbReference>
<dbReference type="EMBL" id="CP056071">
    <property type="protein sequence ID" value="UKK01701.2"/>
    <property type="molecule type" value="Genomic_DNA"/>
</dbReference>
<dbReference type="InterPro" id="IPR026699">
    <property type="entry name" value="Exosome_RNA_bind1/RRP40/RRP4"/>
</dbReference>
<dbReference type="GO" id="GO:0034475">
    <property type="term" value="P:U4 snRNA 3'-end processing"/>
    <property type="evidence" value="ECO:0007669"/>
    <property type="project" value="TreeGrafter"/>
</dbReference>
<evidence type="ECO:0000313" key="8">
    <source>
        <dbReference type="Proteomes" id="UP000244811"/>
    </source>
</evidence>
<dbReference type="Gene3D" id="2.40.50.140">
    <property type="entry name" value="Nucleic acid-binding proteins"/>
    <property type="match status" value="1"/>
</dbReference>
<dbReference type="GO" id="GO:0071035">
    <property type="term" value="P:nuclear polyadenylation-dependent rRNA catabolic process"/>
    <property type="evidence" value="ECO:0007669"/>
    <property type="project" value="TreeGrafter"/>
</dbReference>
<feature type="region of interest" description="Disordered" evidence="4">
    <location>
        <begin position="357"/>
        <end position="423"/>
    </location>
</feature>
<dbReference type="InterPro" id="IPR003029">
    <property type="entry name" value="S1_domain"/>
</dbReference>
<feature type="signal peptide" evidence="5">
    <location>
        <begin position="1"/>
        <end position="15"/>
    </location>
</feature>
<dbReference type="GO" id="GO:0000467">
    <property type="term" value="P:exonucleolytic trimming to generate mature 3'-end of 5.8S rRNA from tricistronic rRNA transcript (SSU-rRNA, 5.8S rRNA, LSU-rRNA)"/>
    <property type="evidence" value="ECO:0007669"/>
    <property type="project" value="TreeGrafter"/>
</dbReference>
<dbReference type="InterPro" id="IPR004088">
    <property type="entry name" value="KH_dom_type_1"/>
</dbReference>
<dbReference type="GO" id="GO:0000176">
    <property type="term" value="C:nuclear exosome (RNase complex)"/>
    <property type="evidence" value="ECO:0007669"/>
    <property type="project" value="TreeGrafter"/>
</dbReference>
<dbReference type="AlphaFoldDB" id="A0A976MC85"/>
<organism evidence="7 8">
    <name type="scientific">Theileria orientalis</name>
    <dbReference type="NCBI Taxonomy" id="68886"/>
    <lineage>
        <taxon>Eukaryota</taxon>
        <taxon>Sar</taxon>
        <taxon>Alveolata</taxon>
        <taxon>Apicomplexa</taxon>
        <taxon>Aconoidasida</taxon>
        <taxon>Piroplasmida</taxon>
        <taxon>Theileriidae</taxon>
        <taxon>Theileria</taxon>
    </lineage>
</organism>
<dbReference type="InterPro" id="IPR036612">
    <property type="entry name" value="KH_dom_type_1_sf"/>
</dbReference>
<proteinExistence type="predicted"/>
<dbReference type="GO" id="GO:0071034">
    <property type="term" value="P:CUT catabolic process"/>
    <property type="evidence" value="ECO:0007669"/>
    <property type="project" value="TreeGrafter"/>
</dbReference>
<dbReference type="Proteomes" id="UP000244811">
    <property type="component" value="Chromosome 2"/>
</dbReference>
<feature type="region of interest" description="Disordered" evidence="4">
    <location>
        <begin position="74"/>
        <end position="125"/>
    </location>
</feature>
<dbReference type="PANTHER" id="PTHR21321:SF1">
    <property type="entry name" value="EXOSOME COMPLEX COMPONENT RRP40"/>
    <property type="match status" value="1"/>
</dbReference>
<dbReference type="PANTHER" id="PTHR21321">
    <property type="entry name" value="PNAS-3 RELATED"/>
    <property type="match status" value="1"/>
</dbReference>
<dbReference type="GO" id="GO:0071051">
    <property type="term" value="P:poly(A)-dependent snoRNA 3'-end processing"/>
    <property type="evidence" value="ECO:0007669"/>
    <property type="project" value="TreeGrafter"/>
</dbReference>
<evidence type="ECO:0000256" key="2">
    <source>
        <dbReference type="ARBA" id="ARBA00022835"/>
    </source>
</evidence>
<evidence type="ECO:0000313" key="7">
    <source>
        <dbReference type="EMBL" id="UKK01701.2"/>
    </source>
</evidence>
<dbReference type="Gene3D" id="3.30.1370.10">
    <property type="entry name" value="K Homology domain, type 1"/>
    <property type="match status" value="1"/>
</dbReference>
<dbReference type="Pfam" id="PF21262">
    <property type="entry name" value="RRP40_S1"/>
    <property type="match status" value="1"/>
</dbReference>
<dbReference type="GO" id="GO:0003723">
    <property type="term" value="F:RNA binding"/>
    <property type="evidence" value="ECO:0007669"/>
    <property type="project" value="UniProtKB-KW"/>
</dbReference>
<evidence type="ECO:0000259" key="6">
    <source>
        <dbReference type="SMART" id="SM00316"/>
    </source>
</evidence>
<keyword evidence="3" id="KW-0694">RNA-binding</keyword>
<feature type="compositionally biased region" description="Basic and acidic residues" evidence="4">
    <location>
        <begin position="357"/>
        <end position="398"/>
    </location>
</feature>
<feature type="chain" id="PRO_5037170104" description="S1 motif domain-containing protein" evidence="5">
    <location>
        <begin position="16"/>
        <end position="731"/>
    </location>
</feature>
<dbReference type="Pfam" id="PF15985">
    <property type="entry name" value="KH_6"/>
    <property type="match status" value="1"/>
</dbReference>
<evidence type="ECO:0000256" key="4">
    <source>
        <dbReference type="SAM" id="MobiDB-lite"/>
    </source>
</evidence>
<protein>
    <recommendedName>
        <fullName evidence="6">S1 motif domain-containing protein</fullName>
    </recommendedName>
</protein>
<dbReference type="GO" id="GO:0071038">
    <property type="term" value="P:TRAMP-dependent tRNA surveillance pathway"/>
    <property type="evidence" value="ECO:0007669"/>
    <property type="project" value="TreeGrafter"/>
</dbReference>
<feature type="domain" description="S1 motif" evidence="6">
    <location>
        <begin position="538"/>
        <end position="608"/>
    </location>
</feature>
<accession>A0A976MC85</accession>
<dbReference type="SMART" id="SM00316">
    <property type="entry name" value="S1"/>
    <property type="match status" value="1"/>
</dbReference>
<evidence type="ECO:0000256" key="3">
    <source>
        <dbReference type="ARBA" id="ARBA00022884"/>
    </source>
</evidence>
<gene>
    <name evidence="7" type="ORF">MACK_001054</name>
</gene>
<comment type="subcellular location">
    <subcellularLocation>
        <location evidence="1">Nucleus</location>
    </subcellularLocation>
</comment>
<reference evidence="7" key="1">
    <citation type="submission" date="2022-07" db="EMBL/GenBank/DDBJ databases">
        <title>Evaluation of T. orientalis genome assembly methods using nanopore sequencing and analysis of variation between genomes.</title>
        <authorList>
            <person name="Yam J."/>
            <person name="Micallef M.L."/>
            <person name="Liu M."/>
            <person name="Djordjevic S.P."/>
            <person name="Bogema D.R."/>
            <person name="Jenkins C."/>
        </authorList>
    </citation>
    <scope>NUCLEOTIDE SEQUENCE</scope>
    <source>
        <strain evidence="7">Goon Nure</strain>
    </source>
</reference>
<dbReference type="InterPro" id="IPR012340">
    <property type="entry name" value="NA-bd_OB-fold"/>
</dbReference>
<evidence type="ECO:0000256" key="5">
    <source>
        <dbReference type="SAM" id="SignalP"/>
    </source>
</evidence>
<keyword evidence="5" id="KW-0732">Signal</keyword>
<evidence type="ECO:0000256" key="1">
    <source>
        <dbReference type="ARBA" id="ARBA00004123"/>
    </source>
</evidence>